<name>A0ABS1D372_9PROT</name>
<gene>
    <name evidence="2" type="ORF">CKO45_23835</name>
</gene>
<dbReference type="InterPro" id="IPR050855">
    <property type="entry name" value="NDM-1-like"/>
</dbReference>
<organism evidence="2 3">
    <name type="scientific">Paracraurococcus ruber</name>
    <dbReference type="NCBI Taxonomy" id="77675"/>
    <lineage>
        <taxon>Bacteria</taxon>
        <taxon>Pseudomonadati</taxon>
        <taxon>Pseudomonadota</taxon>
        <taxon>Alphaproteobacteria</taxon>
        <taxon>Acetobacterales</taxon>
        <taxon>Roseomonadaceae</taxon>
        <taxon>Paracraurococcus</taxon>
    </lineage>
</organism>
<dbReference type="RefSeq" id="WP_133220490.1">
    <property type="nucleotide sequence ID" value="NZ_NRSG01000272.1"/>
</dbReference>
<evidence type="ECO:0000313" key="2">
    <source>
        <dbReference type="EMBL" id="MBK1661244.1"/>
    </source>
</evidence>
<dbReference type="InterPro" id="IPR036866">
    <property type="entry name" value="RibonucZ/Hydroxyglut_hydro"/>
</dbReference>
<protein>
    <submittedName>
        <fullName evidence="2">MBL fold metallo-hydrolase</fullName>
    </submittedName>
</protein>
<dbReference type="Proteomes" id="UP000697995">
    <property type="component" value="Unassembled WGS sequence"/>
</dbReference>
<proteinExistence type="predicted"/>
<sequence length="326" mass="35531">MSGFASTKDLAEKVVSFDELAPGLYGWTAEGDPNSGVVIGDDGVLVVDAQATPKMAADVIAKICTVTDKPVTHVVLSHYHAVRVLGASGYRGAQIIASDVTRDLIVERGQQDMDSEIGRFPRLFRGKESIPGLTWPHLTFHKRMTLWMGKREVQIIHIGRSHTAGDTVVWLPKEKVCFAGDVVEFGATPYCGDAHFTDWSATLAAVRALGAEKLVPGRGRSLVTKAEVEEGLAGTAAFTSDLFAIAKAGVAKGATLKQVYDEAMGSMRPKYGQWVIFEHCMPFNVSRAYDEAKGLDHPRIWTAERDVEMWQALEQGKAVKSAEIER</sequence>
<dbReference type="EMBL" id="NRSG01000272">
    <property type="protein sequence ID" value="MBK1661244.1"/>
    <property type="molecule type" value="Genomic_DNA"/>
</dbReference>
<evidence type="ECO:0000259" key="1">
    <source>
        <dbReference type="SMART" id="SM00849"/>
    </source>
</evidence>
<reference evidence="2 3" key="1">
    <citation type="journal article" date="2020" name="Microorganisms">
        <title>Osmotic Adaptation and Compatible Solute Biosynthesis of Phototrophic Bacteria as Revealed from Genome Analyses.</title>
        <authorList>
            <person name="Imhoff J.F."/>
            <person name="Rahn T."/>
            <person name="Kunzel S."/>
            <person name="Keller A."/>
            <person name="Neulinger S.C."/>
        </authorList>
    </citation>
    <scope>NUCLEOTIDE SEQUENCE [LARGE SCALE GENOMIC DNA]</scope>
    <source>
        <strain evidence="2 3">DSM 15382</strain>
    </source>
</reference>
<dbReference type="CDD" id="cd16282">
    <property type="entry name" value="metallo-hydrolase-like_MBL-fold"/>
    <property type="match status" value="1"/>
</dbReference>
<dbReference type="InterPro" id="IPR001279">
    <property type="entry name" value="Metallo-B-lactamas"/>
</dbReference>
<feature type="domain" description="Metallo-beta-lactamase" evidence="1">
    <location>
        <begin position="32"/>
        <end position="218"/>
    </location>
</feature>
<dbReference type="PANTHER" id="PTHR42951:SF20">
    <property type="entry name" value="BETA LACTAMASE"/>
    <property type="match status" value="1"/>
</dbReference>
<keyword evidence="3" id="KW-1185">Reference proteome</keyword>
<dbReference type="Gene3D" id="3.60.15.10">
    <property type="entry name" value="Ribonuclease Z/Hydroxyacylglutathione hydrolase-like"/>
    <property type="match status" value="1"/>
</dbReference>
<evidence type="ECO:0000313" key="3">
    <source>
        <dbReference type="Proteomes" id="UP000697995"/>
    </source>
</evidence>
<dbReference type="Pfam" id="PF00753">
    <property type="entry name" value="Lactamase_B"/>
    <property type="match status" value="1"/>
</dbReference>
<accession>A0ABS1D372</accession>
<comment type="caution">
    <text evidence="2">The sequence shown here is derived from an EMBL/GenBank/DDBJ whole genome shotgun (WGS) entry which is preliminary data.</text>
</comment>
<dbReference type="PANTHER" id="PTHR42951">
    <property type="entry name" value="METALLO-BETA-LACTAMASE DOMAIN-CONTAINING"/>
    <property type="match status" value="1"/>
</dbReference>
<dbReference type="SUPFAM" id="SSF56281">
    <property type="entry name" value="Metallo-hydrolase/oxidoreductase"/>
    <property type="match status" value="1"/>
</dbReference>
<dbReference type="SMART" id="SM00849">
    <property type="entry name" value="Lactamase_B"/>
    <property type="match status" value="1"/>
</dbReference>